<protein>
    <recommendedName>
        <fullName evidence="1">No apical meristem-associated C-terminal domain-containing protein</fullName>
    </recommendedName>
</protein>
<feature type="domain" description="No apical meristem-associated C-terminal" evidence="1">
    <location>
        <begin position="9"/>
        <end position="56"/>
    </location>
</feature>
<accession>A0A8T0RMC5</accession>
<keyword evidence="3" id="KW-1185">Reference proteome</keyword>
<sequence length="64" mass="7904">MKRLEIKMAAEKERSDLQRDQLELKRRKEDDKVMKMDLRGLDDRQRRYYEKMQDEIISRRFGGA</sequence>
<reference evidence="2" key="1">
    <citation type="submission" date="2020-05" db="EMBL/GenBank/DDBJ databases">
        <title>WGS assembly of Panicum virgatum.</title>
        <authorList>
            <person name="Lovell J.T."/>
            <person name="Jenkins J."/>
            <person name="Shu S."/>
            <person name="Juenger T.E."/>
            <person name="Schmutz J."/>
        </authorList>
    </citation>
    <scope>NUCLEOTIDE SEQUENCE</scope>
    <source>
        <strain evidence="2">AP13</strain>
    </source>
</reference>
<dbReference type="EMBL" id="CM029046">
    <property type="protein sequence ID" value="KAG2586584.1"/>
    <property type="molecule type" value="Genomic_DNA"/>
</dbReference>
<organism evidence="2 3">
    <name type="scientific">Panicum virgatum</name>
    <name type="common">Blackwell switchgrass</name>
    <dbReference type="NCBI Taxonomy" id="38727"/>
    <lineage>
        <taxon>Eukaryota</taxon>
        <taxon>Viridiplantae</taxon>
        <taxon>Streptophyta</taxon>
        <taxon>Embryophyta</taxon>
        <taxon>Tracheophyta</taxon>
        <taxon>Spermatophyta</taxon>
        <taxon>Magnoliopsida</taxon>
        <taxon>Liliopsida</taxon>
        <taxon>Poales</taxon>
        <taxon>Poaceae</taxon>
        <taxon>PACMAD clade</taxon>
        <taxon>Panicoideae</taxon>
        <taxon>Panicodae</taxon>
        <taxon>Paniceae</taxon>
        <taxon>Panicinae</taxon>
        <taxon>Panicum</taxon>
        <taxon>Panicum sect. Hiantes</taxon>
    </lineage>
</organism>
<proteinExistence type="predicted"/>
<dbReference type="Pfam" id="PF14303">
    <property type="entry name" value="NAM-associated"/>
    <property type="match status" value="1"/>
</dbReference>
<comment type="caution">
    <text evidence="2">The sequence shown here is derived from an EMBL/GenBank/DDBJ whole genome shotgun (WGS) entry which is preliminary data.</text>
</comment>
<evidence type="ECO:0000259" key="1">
    <source>
        <dbReference type="Pfam" id="PF14303"/>
    </source>
</evidence>
<name>A0A8T0RMC5_PANVG</name>
<evidence type="ECO:0000313" key="3">
    <source>
        <dbReference type="Proteomes" id="UP000823388"/>
    </source>
</evidence>
<dbReference type="AlphaFoldDB" id="A0A8T0RMC5"/>
<gene>
    <name evidence="2" type="ORF">PVAP13_5NG062181</name>
</gene>
<dbReference type="Proteomes" id="UP000823388">
    <property type="component" value="Chromosome 5N"/>
</dbReference>
<evidence type="ECO:0000313" key="2">
    <source>
        <dbReference type="EMBL" id="KAG2586584.1"/>
    </source>
</evidence>
<dbReference type="InterPro" id="IPR029466">
    <property type="entry name" value="NAM-associated_C"/>
</dbReference>